<evidence type="ECO:0000313" key="2">
    <source>
        <dbReference type="EMBL" id="KAL0422681.1"/>
    </source>
</evidence>
<gene>
    <name evidence="2" type="ORF">Slati_3291000</name>
</gene>
<dbReference type="AlphaFoldDB" id="A0AAW2V594"/>
<dbReference type="GO" id="GO:0036033">
    <property type="term" value="F:mediator complex binding"/>
    <property type="evidence" value="ECO:0007669"/>
    <property type="project" value="InterPro"/>
</dbReference>
<dbReference type="GO" id="GO:0010183">
    <property type="term" value="P:pollen tube guidance"/>
    <property type="evidence" value="ECO:0007669"/>
    <property type="project" value="InterPro"/>
</dbReference>
<reference evidence="2" key="1">
    <citation type="submission" date="2020-06" db="EMBL/GenBank/DDBJ databases">
        <authorList>
            <person name="Li T."/>
            <person name="Hu X."/>
            <person name="Zhang T."/>
            <person name="Song X."/>
            <person name="Zhang H."/>
            <person name="Dai N."/>
            <person name="Sheng W."/>
            <person name="Hou X."/>
            <person name="Wei L."/>
        </authorList>
    </citation>
    <scope>NUCLEOTIDE SEQUENCE</scope>
    <source>
        <strain evidence="2">KEN1</strain>
        <tissue evidence="2">Leaf</tissue>
    </source>
</reference>
<reference evidence="2" key="2">
    <citation type="journal article" date="2024" name="Plant">
        <title>Genomic evolution and insights into agronomic trait innovations of Sesamum species.</title>
        <authorList>
            <person name="Miao H."/>
            <person name="Wang L."/>
            <person name="Qu L."/>
            <person name="Liu H."/>
            <person name="Sun Y."/>
            <person name="Le M."/>
            <person name="Wang Q."/>
            <person name="Wei S."/>
            <person name="Zheng Y."/>
            <person name="Lin W."/>
            <person name="Duan Y."/>
            <person name="Cao H."/>
            <person name="Xiong S."/>
            <person name="Wang X."/>
            <person name="Wei L."/>
            <person name="Li C."/>
            <person name="Ma Q."/>
            <person name="Ju M."/>
            <person name="Zhao R."/>
            <person name="Li G."/>
            <person name="Mu C."/>
            <person name="Tian Q."/>
            <person name="Mei H."/>
            <person name="Zhang T."/>
            <person name="Gao T."/>
            <person name="Zhang H."/>
        </authorList>
    </citation>
    <scope>NUCLEOTIDE SEQUENCE</scope>
    <source>
        <strain evidence="2">KEN1</strain>
    </source>
</reference>
<comment type="caution">
    <text evidence="2">The sequence shown here is derived from an EMBL/GenBank/DDBJ whole genome shotgun (WGS) entry which is preliminary data.</text>
</comment>
<accession>A0AAW2V594</accession>
<dbReference type="PANTHER" id="PTHR36345:SF1">
    <property type="entry name" value="CCG-BINDING PROTEIN 1"/>
    <property type="match status" value="1"/>
</dbReference>
<name>A0AAW2V594_9LAMI</name>
<proteinExistence type="predicted"/>
<dbReference type="EMBL" id="JACGWN010000011">
    <property type="protein sequence ID" value="KAL0422681.1"/>
    <property type="molecule type" value="Genomic_DNA"/>
</dbReference>
<protein>
    <submittedName>
        <fullName evidence="2">CCG-binding protein 1</fullName>
    </submittedName>
</protein>
<dbReference type="PANTHER" id="PTHR36345">
    <property type="entry name" value="CCG-BINDING PROTEIN 1"/>
    <property type="match status" value="1"/>
</dbReference>
<sequence>MVQTVPFNCSLSAFLLDSNQSSKSAASGSGSSVSRISCSASRNNVYIPKLEPFSRNKIDRVVIEPPLIQKSEAQIAGKFYFDFYPSKIFFPTTSLALVLNEEYVLNNYCSTLEGDDSYNCWTAYFELKELEKEAPKEELEKLIIEAGGVKSLISCVHGVAAIHKAKQDCSSLRKQTNLENSGGRACPVPDGLPKTSEELEEEEKARMPDSPFTRLLRARGKHPAWYTPAPEHETD</sequence>
<dbReference type="GO" id="GO:0005634">
    <property type="term" value="C:nucleus"/>
    <property type="evidence" value="ECO:0007669"/>
    <property type="project" value="TreeGrafter"/>
</dbReference>
<feature type="region of interest" description="Disordered" evidence="1">
    <location>
        <begin position="176"/>
        <end position="214"/>
    </location>
</feature>
<evidence type="ECO:0000256" key="1">
    <source>
        <dbReference type="SAM" id="MobiDB-lite"/>
    </source>
</evidence>
<organism evidence="2">
    <name type="scientific">Sesamum latifolium</name>
    <dbReference type="NCBI Taxonomy" id="2727402"/>
    <lineage>
        <taxon>Eukaryota</taxon>
        <taxon>Viridiplantae</taxon>
        <taxon>Streptophyta</taxon>
        <taxon>Embryophyta</taxon>
        <taxon>Tracheophyta</taxon>
        <taxon>Spermatophyta</taxon>
        <taxon>Magnoliopsida</taxon>
        <taxon>eudicotyledons</taxon>
        <taxon>Gunneridae</taxon>
        <taxon>Pentapetalae</taxon>
        <taxon>asterids</taxon>
        <taxon>lamiids</taxon>
        <taxon>Lamiales</taxon>
        <taxon>Pedaliaceae</taxon>
        <taxon>Sesamum</taxon>
    </lineage>
</organism>
<dbReference type="GO" id="GO:0005829">
    <property type="term" value="C:cytosol"/>
    <property type="evidence" value="ECO:0007669"/>
    <property type="project" value="TreeGrafter"/>
</dbReference>
<dbReference type="InterPro" id="IPR037502">
    <property type="entry name" value="CBP1"/>
</dbReference>